<gene>
    <name evidence="1" type="ORF">C8F04DRAFT_915676</name>
</gene>
<proteinExistence type="predicted"/>
<feature type="non-terminal residue" evidence="1">
    <location>
        <position position="1"/>
    </location>
</feature>
<dbReference type="EMBL" id="JARJCM010000096">
    <property type="protein sequence ID" value="KAJ7029902.1"/>
    <property type="molecule type" value="Genomic_DNA"/>
</dbReference>
<name>A0AAD6WYG0_9AGAR</name>
<evidence type="ECO:0000313" key="2">
    <source>
        <dbReference type="Proteomes" id="UP001218188"/>
    </source>
</evidence>
<keyword evidence="2" id="KW-1185">Reference proteome</keyword>
<feature type="non-terminal residue" evidence="1">
    <location>
        <position position="95"/>
    </location>
</feature>
<organism evidence="1 2">
    <name type="scientific">Mycena alexandri</name>
    <dbReference type="NCBI Taxonomy" id="1745969"/>
    <lineage>
        <taxon>Eukaryota</taxon>
        <taxon>Fungi</taxon>
        <taxon>Dikarya</taxon>
        <taxon>Basidiomycota</taxon>
        <taxon>Agaricomycotina</taxon>
        <taxon>Agaricomycetes</taxon>
        <taxon>Agaricomycetidae</taxon>
        <taxon>Agaricales</taxon>
        <taxon>Marasmiineae</taxon>
        <taxon>Mycenaceae</taxon>
        <taxon>Mycena</taxon>
    </lineage>
</organism>
<protein>
    <submittedName>
        <fullName evidence="1">Uncharacterized protein</fullName>
    </submittedName>
</protein>
<sequence>VPCLLVLALDRPGLEYPQTLTFNADGSLSILKLRGVIYGGDHDFTSRYIIGGVWFHDGITKGRSCVFEGDLNDLPNSHLTSARGKSAINPIYAQV</sequence>
<dbReference type="AlphaFoldDB" id="A0AAD6WYG0"/>
<evidence type="ECO:0000313" key="1">
    <source>
        <dbReference type="EMBL" id="KAJ7029902.1"/>
    </source>
</evidence>
<reference evidence="1" key="1">
    <citation type="submission" date="2023-03" db="EMBL/GenBank/DDBJ databases">
        <title>Massive genome expansion in bonnet fungi (Mycena s.s.) driven by repeated elements and novel gene families across ecological guilds.</title>
        <authorList>
            <consortium name="Lawrence Berkeley National Laboratory"/>
            <person name="Harder C.B."/>
            <person name="Miyauchi S."/>
            <person name="Viragh M."/>
            <person name="Kuo A."/>
            <person name="Thoen E."/>
            <person name="Andreopoulos B."/>
            <person name="Lu D."/>
            <person name="Skrede I."/>
            <person name="Drula E."/>
            <person name="Henrissat B."/>
            <person name="Morin E."/>
            <person name="Kohler A."/>
            <person name="Barry K."/>
            <person name="LaButti K."/>
            <person name="Morin E."/>
            <person name="Salamov A."/>
            <person name="Lipzen A."/>
            <person name="Mereny Z."/>
            <person name="Hegedus B."/>
            <person name="Baldrian P."/>
            <person name="Stursova M."/>
            <person name="Weitz H."/>
            <person name="Taylor A."/>
            <person name="Grigoriev I.V."/>
            <person name="Nagy L.G."/>
            <person name="Martin F."/>
            <person name="Kauserud H."/>
        </authorList>
    </citation>
    <scope>NUCLEOTIDE SEQUENCE</scope>
    <source>
        <strain evidence="1">CBHHK200</strain>
    </source>
</reference>
<accession>A0AAD6WYG0</accession>
<dbReference type="Proteomes" id="UP001218188">
    <property type="component" value="Unassembled WGS sequence"/>
</dbReference>
<comment type="caution">
    <text evidence="1">The sequence shown here is derived from an EMBL/GenBank/DDBJ whole genome shotgun (WGS) entry which is preliminary data.</text>
</comment>